<dbReference type="EMBL" id="SLXL01000004">
    <property type="protein sequence ID" value="TCP23226.1"/>
    <property type="molecule type" value="Genomic_DNA"/>
</dbReference>
<organism evidence="2 3">
    <name type="scientific">Rhodovulum adriaticum</name>
    <name type="common">Rhodopseudomonas adriatica</name>
    <dbReference type="NCBI Taxonomy" id="35804"/>
    <lineage>
        <taxon>Bacteria</taxon>
        <taxon>Pseudomonadati</taxon>
        <taxon>Pseudomonadota</taxon>
        <taxon>Alphaproteobacteria</taxon>
        <taxon>Rhodobacterales</taxon>
        <taxon>Paracoccaceae</taxon>
        <taxon>Rhodovulum</taxon>
    </lineage>
</organism>
<dbReference type="OrthoDB" id="8478628at2"/>
<proteinExistence type="predicted"/>
<reference evidence="2 3" key="1">
    <citation type="submission" date="2019-03" db="EMBL/GenBank/DDBJ databases">
        <title>Genomic Encyclopedia of Type Strains, Phase IV (KMG-IV): sequencing the most valuable type-strain genomes for metagenomic binning, comparative biology and taxonomic classification.</title>
        <authorList>
            <person name="Goeker M."/>
        </authorList>
    </citation>
    <scope>NUCLEOTIDE SEQUENCE [LARGE SCALE GENOMIC DNA]</scope>
    <source>
        <strain evidence="2 3">DSM 2781</strain>
    </source>
</reference>
<evidence type="ECO:0000256" key="1">
    <source>
        <dbReference type="SAM" id="MobiDB-lite"/>
    </source>
</evidence>
<feature type="region of interest" description="Disordered" evidence="1">
    <location>
        <begin position="1"/>
        <end position="22"/>
    </location>
</feature>
<dbReference type="Pfam" id="PF07310">
    <property type="entry name" value="PAS_5"/>
    <property type="match status" value="1"/>
</dbReference>
<dbReference type="RefSeq" id="WP_132602341.1">
    <property type="nucleotide sequence ID" value="NZ_NRRP01000002.1"/>
</dbReference>
<gene>
    <name evidence="2" type="ORF">EV656_104201</name>
</gene>
<evidence type="ECO:0000313" key="2">
    <source>
        <dbReference type="EMBL" id="TCP23226.1"/>
    </source>
</evidence>
<evidence type="ECO:0000313" key="3">
    <source>
        <dbReference type="Proteomes" id="UP000295733"/>
    </source>
</evidence>
<dbReference type="InterPro" id="IPR009922">
    <property type="entry name" value="DUF1457"/>
</dbReference>
<keyword evidence="3" id="KW-1185">Reference proteome</keyword>
<protein>
    <submittedName>
        <fullName evidence="2">PAS domain-containing protein</fullName>
    </submittedName>
</protein>
<dbReference type="AlphaFoldDB" id="A0A4V2SLF4"/>
<comment type="caution">
    <text evidence="2">The sequence shown here is derived from an EMBL/GenBank/DDBJ whole genome shotgun (WGS) entry which is preliminary data.</text>
</comment>
<name>A0A4V2SLF4_RHOAD</name>
<accession>A0A4V2SLF4</accession>
<sequence length="192" mass="20008">MGQADTASVIPLTGQGAPHDPDPLAAVERYWQGLRATPHAPTGDVRLDPRGFSGALSDSFIAEAITASEIRICIAGQRLEALAGTPLRGLPLSVLFLPEARPTLARAVRRTLAGTPARLGLIASQGPFRPGLRAGLVLLPLGNGPCRRVLGALSAAQPPSRRACRFRIDMEKGPPGPAQPLLRIVQGGKAGT</sequence>
<dbReference type="Proteomes" id="UP000295733">
    <property type="component" value="Unassembled WGS sequence"/>
</dbReference>